<accession>A0A183TU16</accession>
<dbReference type="Proteomes" id="UP000275846">
    <property type="component" value="Unassembled WGS sequence"/>
</dbReference>
<sequence>MQPKGRLPPADTSGVIQRVDCLDCPANYCGMTDKRLSTRMHEHTLAVRRKDFRLRVAMHSLENNHRFDFDGAQLLGRAENRLAREVIEAWQSDANSINRSIDIPVPYEAVKHHWRTRGGPMRKEVARPIANNRRINRLERRTALVARELAHYKVEIAALSETRLSEQGHLEEIGAGYIFFWSGRP</sequence>
<protein>
    <submittedName>
        <fullName evidence="1 3">Uncharacterized protein</fullName>
    </submittedName>
</protein>
<keyword evidence="2" id="KW-1185">Reference proteome</keyword>
<dbReference type="EMBL" id="UYSU01050921">
    <property type="protein sequence ID" value="VDM06350.1"/>
    <property type="molecule type" value="Genomic_DNA"/>
</dbReference>
<evidence type="ECO:0000313" key="2">
    <source>
        <dbReference type="Proteomes" id="UP000275846"/>
    </source>
</evidence>
<evidence type="ECO:0000313" key="1">
    <source>
        <dbReference type="EMBL" id="VDM06350.1"/>
    </source>
</evidence>
<gene>
    <name evidence="1" type="ORF">SSLN_LOCUS19964</name>
</gene>
<proteinExistence type="predicted"/>
<dbReference type="OrthoDB" id="10047121at2759"/>
<evidence type="ECO:0000313" key="3">
    <source>
        <dbReference type="WBParaSite" id="SSLN_0002070601-mRNA-1"/>
    </source>
</evidence>
<organism evidence="3">
    <name type="scientific">Schistocephalus solidus</name>
    <name type="common">Tapeworm</name>
    <dbReference type="NCBI Taxonomy" id="70667"/>
    <lineage>
        <taxon>Eukaryota</taxon>
        <taxon>Metazoa</taxon>
        <taxon>Spiralia</taxon>
        <taxon>Lophotrochozoa</taxon>
        <taxon>Platyhelminthes</taxon>
        <taxon>Cestoda</taxon>
        <taxon>Eucestoda</taxon>
        <taxon>Diphyllobothriidea</taxon>
        <taxon>Diphyllobothriidae</taxon>
        <taxon>Schistocephalus</taxon>
    </lineage>
</organism>
<name>A0A183TU16_SCHSO</name>
<dbReference type="WBParaSite" id="SSLN_0002070601-mRNA-1">
    <property type="protein sequence ID" value="SSLN_0002070601-mRNA-1"/>
    <property type="gene ID" value="SSLN_0002070601"/>
</dbReference>
<reference evidence="3" key="1">
    <citation type="submission" date="2016-06" db="UniProtKB">
        <authorList>
            <consortium name="WormBaseParasite"/>
        </authorList>
    </citation>
    <scope>IDENTIFICATION</scope>
</reference>
<dbReference type="AlphaFoldDB" id="A0A183TU16"/>
<reference evidence="1 2" key="2">
    <citation type="submission" date="2018-11" db="EMBL/GenBank/DDBJ databases">
        <authorList>
            <consortium name="Pathogen Informatics"/>
        </authorList>
    </citation>
    <scope>NUCLEOTIDE SEQUENCE [LARGE SCALE GENOMIC DNA]</scope>
    <source>
        <strain evidence="1 2">NST_G2</strain>
    </source>
</reference>